<dbReference type="InterPro" id="IPR058357">
    <property type="entry name" value="DUF8044"/>
</dbReference>
<evidence type="ECO:0000256" key="1">
    <source>
        <dbReference type="SAM" id="Phobius"/>
    </source>
</evidence>
<proteinExistence type="predicted"/>
<evidence type="ECO:0000313" key="3">
    <source>
        <dbReference type="Proteomes" id="UP001166304"/>
    </source>
</evidence>
<reference evidence="2" key="1">
    <citation type="submission" date="2021-06" db="EMBL/GenBank/DDBJ databases">
        <title>New haloarchaea isolates fom saline soil.</title>
        <authorList>
            <person name="Duran-Viseras A."/>
            <person name="Sanchez-Porro C.S."/>
            <person name="Ventosa A."/>
        </authorList>
    </citation>
    <scope>NUCLEOTIDE SEQUENCE</scope>
    <source>
        <strain evidence="2">JCM 18369</strain>
    </source>
</reference>
<feature type="transmembrane region" description="Helical" evidence="1">
    <location>
        <begin position="49"/>
        <end position="67"/>
    </location>
</feature>
<dbReference type="Pfam" id="PF26161">
    <property type="entry name" value="DUF8044"/>
    <property type="match status" value="1"/>
</dbReference>
<comment type="caution">
    <text evidence="2">The sequence shown here is derived from an EMBL/GenBank/DDBJ whole genome shotgun (WGS) entry which is preliminary data.</text>
</comment>
<keyword evidence="1" id="KW-0812">Transmembrane</keyword>
<sequence>MVVALALLFLFDMWALDLYFILSFNGLLLARVLLAPARGNPDWWRRLNWFVYLGFGVLVYLIVQRFVQYTV</sequence>
<gene>
    <name evidence="2" type="ORF">KTS37_13080</name>
</gene>
<dbReference type="AlphaFoldDB" id="A0AA41G1K8"/>
<protein>
    <submittedName>
        <fullName evidence="2">Uncharacterized protein</fullName>
    </submittedName>
</protein>
<evidence type="ECO:0000313" key="2">
    <source>
        <dbReference type="EMBL" id="MBV0902720.1"/>
    </source>
</evidence>
<keyword evidence="3" id="KW-1185">Reference proteome</keyword>
<keyword evidence="1" id="KW-1133">Transmembrane helix</keyword>
<feature type="transmembrane region" description="Helical" evidence="1">
    <location>
        <begin position="18"/>
        <end position="37"/>
    </location>
</feature>
<accession>A0AA41G1K8</accession>
<name>A0AA41G1K8_9EURY</name>
<keyword evidence="1" id="KW-0472">Membrane</keyword>
<dbReference type="Proteomes" id="UP001166304">
    <property type="component" value="Unassembled WGS sequence"/>
</dbReference>
<dbReference type="EMBL" id="JAHQXE010000004">
    <property type="protein sequence ID" value="MBV0902720.1"/>
    <property type="molecule type" value="Genomic_DNA"/>
</dbReference>
<organism evidence="2 3">
    <name type="scientific">Haloarcula salina</name>
    <dbReference type="NCBI Taxonomy" id="1429914"/>
    <lineage>
        <taxon>Archaea</taxon>
        <taxon>Methanobacteriati</taxon>
        <taxon>Methanobacteriota</taxon>
        <taxon>Stenosarchaea group</taxon>
        <taxon>Halobacteria</taxon>
        <taxon>Halobacteriales</taxon>
        <taxon>Haloarculaceae</taxon>
        <taxon>Haloarcula</taxon>
    </lineage>
</organism>